<dbReference type="Pfam" id="PF00069">
    <property type="entry name" value="Pkinase"/>
    <property type="match status" value="1"/>
</dbReference>
<dbReference type="GO" id="GO:0070374">
    <property type="term" value="P:positive regulation of ERK1 and ERK2 cascade"/>
    <property type="evidence" value="ECO:0007669"/>
    <property type="project" value="TreeGrafter"/>
</dbReference>
<comment type="similarity">
    <text evidence="17">Belongs to the protein kinase superfamily.</text>
</comment>
<keyword evidence="4 17" id="KW-0723">Serine/threonine-protein kinase</keyword>
<dbReference type="InterPro" id="IPR017441">
    <property type="entry name" value="Protein_kinase_ATP_BS"/>
</dbReference>
<dbReference type="Gene3D" id="1.10.510.10">
    <property type="entry name" value="Transferase(Phosphotransferase) domain 1"/>
    <property type="match status" value="1"/>
</dbReference>
<protein>
    <recommendedName>
        <fullName evidence="10">Dual serine/threonine and tyrosine protein kinase</fullName>
        <ecNumber evidence="2">2.7.12.1</ecNumber>
    </recommendedName>
    <alternativeName>
        <fullName evidence="12">Dusty protein kinase</fullName>
    </alternativeName>
    <alternativeName>
        <fullName evidence="11">Receptor-interacting serine/threonine-protein kinase 5</fullName>
    </alternativeName>
</protein>
<evidence type="ECO:0000256" key="14">
    <source>
        <dbReference type="ARBA" id="ARBA00049308"/>
    </source>
</evidence>
<evidence type="ECO:0000256" key="1">
    <source>
        <dbReference type="ARBA" id="ARBA00004496"/>
    </source>
</evidence>
<evidence type="ECO:0000256" key="8">
    <source>
        <dbReference type="ARBA" id="ARBA00022840"/>
    </source>
</evidence>
<reference evidence="19 20" key="2">
    <citation type="submission" date="2018-11" db="EMBL/GenBank/DDBJ databases">
        <authorList>
            <consortium name="Pathogen Informatics"/>
        </authorList>
    </citation>
    <scope>NUCLEOTIDE SEQUENCE [LARGE SCALE GENOMIC DNA]</scope>
</reference>
<keyword evidence="7" id="KW-0418">Kinase</keyword>
<evidence type="ECO:0000313" key="21">
    <source>
        <dbReference type="WBParaSite" id="SBAD_0001305601-mRNA-1"/>
    </source>
</evidence>
<dbReference type="InterPro" id="IPR011009">
    <property type="entry name" value="Kinase-like_dom_sf"/>
</dbReference>
<keyword evidence="5" id="KW-0808">Transferase</keyword>
<dbReference type="GO" id="GO:0005737">
    <property type="term" value="C:cytoplasm"/>
    <property type="evidence" value="ECO:0007669"/>
    <property type="project" value="UniProtKB-SubCell"/>
</dbReference>
<evidence type="ECO:0000256" key="17">
    <source>
        <dbReference type="RuleBase" id="RU000304"/>
    </source>
</evidence>
<proteinExistence type="inferred from homology"/>
<feature type="domain" description="Protein kinase" evidence="18">
    <location>
        <begin position="1"/>
        <end position="156"/>
    </location>
</feature>
<evidence type="ECO:0000259" key="18">
    <source>
        <dbReference type="PROSITE" id="PS50011"/>
    </source>
</evidence>
<dbReference type="InterPro" id="IPR000719">
    <property type="entry name" value="Prot_kinase_dom"/>
</dbReference>
<dbReference type="PANTHER" id="PTHR46392:SF1">
    <property type="entry name" value="DUAL SERINE_THREONINE AND TYROSINE PROTEIN KINASE"/>
    <property type="match status" value="1"/>
</dbReference>
<keyword evidence="9" id="KW-0829">Tyrosine-protein kinase</keyword>
<dbReference type="GO" id="GO:0004713">
    <property type="term" value="F:protein tyrosine kinase activity"/>
    <property type="evidence" value="ECO:0007669"/>
    <property type="project" value="UniProtKB-KW"/>
</dbReference>
<evidence type="ECO:0000256" key="9">
    <source>
        <dbReference type="ARBA" id="ARBA00023137"/>
    </source>
</evidence>
<dbReference type="GO" id="GO:0045743">
    <property type="term" value="P:positive regulation of fibroblast growth factor receptor signaling pathway"/>
    <property type="evidence" value="ECO:0007669"/>
    <property type="project" value="TreeGrafter"/>
</dbReference>
<sequence length="156" mass="17702">MGSEIGRGQYGVVFACSNWGNHGSCVAKSVVPPDKRHWNDLALELFYTLNLPSFDHVVRIHGVVIDHKYGDGLSEFPSVLIVMERMNRDLYAALKKGLKFHVRIRIAIDVIQGLRFLHSQGLIHRDVKLKNVLVSWYSFCRSKLCVCVAASRHMPK</sequence>
<reference evidence="21" key="1">
    <citation type="submission" date="2016-06" db="UniProtKB">
        <authorList>
            <consortium name="WormBaseParasite"/>
        </authorList>
    </citation>
    <scope>IDENTIFICATION</scope>
</reference>
<dbReference type="GO" id="GO:0044344">
    <property type="term" value="P:cellular response to fibroblast growth factor stimulus"/>
    <property type="evidence" value="ECO:0007669"/>
    <property type="project" value="TreeGrafter"/>
</dbReference>
<dbReference type="GO" id="GO:0043066">
    <property type="term" value="P:negative regulation of apoptotic process"/>
    <property type="evidence" value="ECO:0007669"/>
    <property type="project" value="TreeGrafter"/>
</dbReference>
<evidence type="ECO:0000313" key="19">
    <source>
        <dbReference type="EMBL" id="VDP50537.1"/>
    </source>
</evidence>
<evidence type="ECO:0000256" key="3">
    <source>
        <dbReference type="ARBA" id="ARBA00022490"/>
    </source>
</evidence>
<keyword evidence="3" id="KW-0963">Cytoplasm</keyword>
<organism evidence="21">
    <name type="scientific">Soboliphyme baturini</name>
    <dbReference type="NCBI Taxonomy" id="241478"/>
    <lineage>
        <taxon>Eukaryota</taxon>
        <taxon>Metazoa</taxon>
        <taxon>Ecdysozoa</taxon>
        <taxon>Nematoda</taxon>
        <taxon>Enoplea</taxon>
        <taxon>Dorylaimia</taxon>
        <taxon>Dioctophymatida</taxon>
        <taxon>Dioctophymatoidea</taxon>
        <taxon>Soboliphymatidae</taxon>
        <taxon>Soboliphyme</taxon>
    </lineage>
</organism>
<evidence type="ECO:0000256" key="7">
    <source>
        <dbReference type="ARBA" id="ARBA00022777"/>
    </source>
</evidence>
<name>A0A183J9U8_9BILA</name>
<comment type="subcellular location">
    <subcellularLocation>
        <location evidence="1">Cytoplasm</location>
    </subcellularLocation>
</comment>
<dbReference type="InterPro" id="IPR051302">
    <property type="entry name" value="Dual_SerThr-Tyr_Kinase"/>
</dbReference>
<dbReference type="OrthoDB" id="122279at2759"/>
<dbReference type="AlphaFoldDB" id="A0A183J9U8"/>
<evidence type="ECO:0000256" key="15">
    <source>
        <dbReference type="ARBA" id="ARBA00051680"/>
    </source>
</evidence>
<dbReference type="SMART" id="SM00220">
    <property type="entry name" value="S_TKc"/>
    <property type="match status" value="1"/>
</dbReference>
<dbReference type="InterPro" id="IPR008271">
    <property type="entry name" value="Ser/Thr_kinase_AS"/>
</dbReference>
<evidence type="ECO:0000256" key="6">
    <source>
        <dbReference type="ARBA" id="ARBA00022741"/>
    </source>
</evidence>
<accession>A0A183J9U8</accession>
<evidence type="ECO:0000256" key="12">
    <source>
        <dbReference type="ARBA" id="ARBA00042638"/>
    </source>
</evidence>
<evidence type="ECO:0000256" key="4">
    <source>
        <dbReference type="ARBA" id="ARBA00022527"/>
    </source>
</evidence>
<evidence type="ECO:0000256" key="16">
    <source>
        <dbReference type="PROSITE-ProRule" id="PRU10141"/>
    </source>
</evidence>
<evidence type="ECO:0000256" key="13">
    <source>
        <dbReference type="ARBA" id="ARBA00049003"/>
    </source>
</evidence>
<dbReference type="EMBL" id="UZAM01018390">
    <property type="protein sequence ID" value="VDP50537.1"/>
    <property type="molecule type" value="Genomic_DNA"/>
</dbReference>
<dbReference type="PANTHER" id="PTHR46392">
    <property type="entry name" value="DUAL SERINE/THREONINE AND TYROSINE PROTEIN KINASE"/>
    <property type="match status" value="1"/>
</dbReference>
<evidence type="ECO:0000256" key="5">
    <source>
        <dbReference type="ARBA" id="ARBA00022679"/>
    </source>
</evidence>
<evidence type="ECO:0000313" key="20">
    <source>
        <dbReference type="Proteomes" id="UP000270296"/>
    </source>
</evidence>
<keyword evidence="8 16" id="KW-0067">ATP-binding</keyword>
<dbReference type="PROSITE" id="PS50011">
    <property type="entry name" value="PROTEIN_KINASE_DOM"/>
    <property type="match status" value="1"/>
</dbReference>
<feature type="binding site" evidence="16">
    <location>
        <position position="28"/>
    </location>
    <ligand>
        <name>ATP</name>
        <dbReference type="ChEBI" id="CHEBI:30616"/>
    </ligand>
</feature>
<dbReference type="PROSITE" id="PS00107">
    <property type="entry name" value="PROTEIN_KINASE_ATP"/>
    <property type="match status" value="1"/>
</dbReference>
<comment type="catalytic activity">
    <reaction evidence="13">
        <text>L-seryl-[protein] + ATP = O-phospho-L-seryl-[protein] + ADP + H(+)</text>
        <dbReference type="Rhea" id="RHEA:17989"/>
        <dbReference type="Rhea" id="RHEA-COMP:9863"/>
        <dbReference type="Rhea" id="RHEA-COMP:11604"/>
        <dbReference type="ChEBI" id="CHEBI:15378"/>
        <dbReference type="ChEBI" id="CHEBI:29999"/>
        <dbReference type="ChEBI" id="CHEBI:30616"/>
        <dbReference type="ChEBI" id="CHEBI:83421"/>
        <dbReference type="ChEBI" id="CHEBI:456216"/>
        <dbReference type="EC" id="2.7.12.1"/>
    </reaction>
</comment>
<evidence type="ECO:0000256" key="11">
    <source>
        <dbReference type="ARBA" id="ARBA00041268"/>
    </source>
</evidence>
<dbReference type="PROSITE" id="PS00108">
    <property type="entry name" value="PROTEIN_KINASE_ST"/>
    <property type="match status" value="1"/>
</dbReference>
<evidence type="ECO:0000256" key="10">
    <source>
        <dbReference type="ARBA" id="ARBA00040421"/>
    </source>
</evidence>
<keyword evidence="20" id="KW-1185">Reference proteome</keyword>
<evidence type="ECO:0000256" key="2">
    <source>
        <dbReference type="ARBA" id="ARBA00013203"/>
    </source>
</evidence>
<dbReference type="GO" id="GO:0004712">
    <property type="term" value="F:protein serine/threonine/tyrosine kinase activity"/>
    <property type="evidence" value="ECO:0007669"/>
    <property type="project" value="UniProtKB-EC"/>
</dbReference>
<comment type="catalytic activity">
    <reaction evidence="14">
        <text>L-threonyl-[protein] + ATP = O-phospho-L-threonyl-[protein] + ADP + H(+)</text>
        <dbReference type="Rhea" id="RHEA:46608"/>
        <dbReference type="Rhea" id="RHEA-COMP:11060"/>
        <dbReference type="Rhea" id="RHEA-COMP:11605"/>
        <dbReference type="ChEBI" id="CHEBI:15378"/>
        <dbReference type="ChEBI" id="CHEBI:30013"/>
        <dbReference type="ChEBI" id="CHEBI:30616"/>
        <dbReference type="ChEBI" id="CHEBI:61977"/>
        <dbReference type="ChEBI" id="CHEBI:456216"/>
        <dbReference type="EC" id="2.7.12.1"/>
    </reaction>
</comment>
<comment type="catalytic activity">
    <reaction evidence="15">
        <text>L-tyrosyl-[protein] + ATP = O-phospho-L-tyrosyl-[protein] + ADP + H(+)</text>
        <dbReference type="Rhea" id="RHEA:10596"/>
        <dbReference type="Rhea" id="RHEA-COMP:10136"/>
        <dbReference type="Rhea" id="RHEA-COMP:20101"/>
        <dbReference type="ChEBI" id="CHEBI:15378"/>
        <dbReference type="ChEBI" id="CHEBI:30616"/>
        <dbReference type="ChEBI" id="CHEBI:46858"/>
        <dbReference type="ChEBI" id="CHEBI:61978"/>
        <dbReference type="ChEBI" id="CHEBI:456216"/>
        <dbReference type="EC" id="2.7.12.1"/>
    </reaction>
</comment>
<keyword evidence="6 16" id="KW-0547">Nucleotide-binding</keyword>
<dbReference type="SUPFAM" id="SSF56112">
    <property type="entry name" value="Protein kinase-like (PK-like)"/>
    <property type="match status" value="1"/>
</dbReference>
<gene>
    <name evidence="19" type="ORF">SBAD_LOCUS12647</name>
</gene>
<dbReference type="Proteomes" id="UP000270296">
    <property type="component" value="Unassembled WGS sequence"/>
</dbReference>
<dbReference type="GO" id="GO:0004674">
    <property type="term" value="F:protein serine/threonine kinase activity"/>
    <property type="evidence" value="ECO:0007669"/>
    <property type="project" value="UniProtKB-KW"/>
</dbReference>
<dbReference type="WBParaSite" id="SBAD_0001305601-mRNA-1">
    <property type="protein sequence ID" value="SBAD_0001305601-mRNA-1"/>
    <property type="gene ID" value="SBAD_0001305601"/>
</dbReference>
<dbReference type="GO" id="GO:0005524">
    <property type="term" value="F:ATP binding"/>
    <property type="evidence" value="ECO:0007669"/>
    <property type="project" value="UniProtKB-UniRule"/>
</dbReference>
<dbReference type="EC" id="2.7.12.1" evidence="2"/>